<proteinExistence type="predicted"/>
<dbReference type="EMBL" id="SJPK01000017">
    <property type="protein sequence ID" value="TWT56083.1"/>
    <property type="molecule type" value="Genomic_DNA"/>
</dbReference>
<evidence type="ECO:0000256" key="1">
    <source>
        <dbReference type="SAM" id="Phobius"/>
    </source>
</evidence>
<evidence type="ECO:0000313" key="3">
    <source>
        <dbReference type="EMBL" id="TWT56618.1"/>
    </source>
</evidence>
<keyword evidence="1" id="KW-0812">Transmembrane</keyword>
<organism evidence="3 4">
    <name type="scientific">Allorhodopirellula solitaria</name>
    <dbReference type="NCBI Taxonomy" id="2527987"/>
    <lineage>
        <taxon>Bacteria</taxon>
        <taxon>Pseudomonadati</taxon>
        <taxon>Planctomycetota</taxon>
        <taxon>Planctomycetia</taxon>
        <taxon>Pirellulales</taxon>
        <taxon>Pirellulaceae</taxon>
        <taxon>Allorhodopirellula</taxon>
    </lineage>
</organism>
<dbReference type="EMBL" id="SJPK01000012">
    <property type="protein sequence ID" value="TWT56618.1"/>
    <property type="molecule type" value="Genomic_DNA"/>
</dbReference>
<protein>
    <submittedName>
        <fullName evidence="3">Uncharacterized protein</fullName>
    </submittedName>
</protein>
<evidence type="ECO:0000313" key="2">
    <source>
        <dbReference type="EMBL" id="TWT56083.1"/>
    </source>
</evidence>
<comment type="caution">
    <text evidence="3">The sequence shown here is derived from an EMBL/GenBank/DDBJ whole genome shotgun (WGS) entry which is preliminary data.</text>
</comment>
<evidence type="ECO:0000313" key="4">
    <source>
        <dbReference type="Proteomes" id="UP000318053"/>
    </source>
</evidence>
<accession>A0A5C5X178</accession>
<keyword evidence="1" id="KW-1133">Transmembrane helix</keyword>
<reference evidence="3 4" key="1">
    <citation type="submission" date="2019-02" db="EMBL/GenBank/DDBJ databases">
        <title>Deep-cultivation of Planctomycetes and their phenomic and genomic characterization uncovers novel biology.</title>
        <authorList>
            <person name="Wiegand S."/>
            <person name="Jogler M."/>
            <person name="Boedeker C."/>
            <person name="Pinto D."/>
            <person name="Vollmers J."/>
            <person name="Rivas-Marin E."/>
            <person name="Kohn T."/>
            <person name="Peeters S.H."/>
            <person name="Heuer A."/>
            <person name="Rast P."/>
            <person name="Oberbeckmann S."/>
            <person name="Bunk B."/>
            <person name="Jeske O."/>
            <person name="Meyerdierks A."/>
            <person name="Storesund J.E."/>
            <person name="Kallscheuer N."/>
            <person name="Luecker S."/>
            <person name="Lage O.M."/>
            <person name="Pohl T."/>
            <person name="Merkel B.J."/>
            <person name="Hornburger P."/>
            <person name="Mueller R.-W."/>
            <person name="Bruemmer F."/>
            <person name="Labrenz M."/>
            <person name="Spormann A.M."/>
            <person name="Op Den Camp H."/>
            <person name="Overmann J."/>
            <person name="Amann R."/>
            <person name="Jetten M.S.M."/>
            <person name="Mascher T."/>
            <person name="Medema M.H."/>
            <person name="Devos D.P."/>
            <person name="Kaster A.-K."/>
            <person name="Ovreas L."/>
            <person name="Rohde M."/>
            <person name="Galperin M.Y."/>
            <person name="Jogler C."/>
        </authorList>
    </citation>
    <scope>NUCLEOTIDE SEQUENCE [LARGE SCALE GENOMIC DNA]</scope>
    <source>
        <strain evidence="3 4">CA85</strain>
    </source>
</reference>
<name>A0A5C5X178_9BACT</name>
<sequence>MIRITLAILALLIGSYAAFCIWIATELRYVFVRPVYDAVESGEGNPYEIARNCMDAYASEFTGPAITLLACLAALFVLAVTKRRPASSVNFPDPKNGE</sequence>
<keyword evidence="1" id="KW-0472">Membrane</keyword>
<dbReference type="RefSeq" id="WP_146393009.1">
    <property type="nucleotide sequence ID" value="NZ_SJPK01000012.1"/>
</dbReference>
<dbReference type="AlphaFoldDB" id="A0A5C5X178"/>
<feature type="transmembrane region" description="Helical" evidence="1">
    <location>
        <begin position="61"/>
        <end position="80"/>
    </location>
</feature>
<keyword evidence="4" id="KW-1185">Reference proteome</keyword>
<gene>
    <name evidence="3" type="ORF">CA85_41520</name>
    <name evidence="2" type="ORF">CA85_45560</name>
</gene>
<dbReference type="Proteomes" id="UP000318053">
    <property type="component" value="Unassembled WGS sequence"/>
</dbReference>